<dbReference type="EMBL" id="PVZF01000009">
    <property type="protein sequence ID" value="PRY13042.1"/>
    <property type="molecule type" value="Genomic_DNA"/>
</dbReference>
<keyword evidence="5" id="KW-1185">Reference proteome</keyword>
<comment type="pathway">
    <text evidence="3">Carbohydrate degradation; pentose phosphate pathway; D-ribose 5-phosphate from D-ribulose 5-phosphate (non-oxidative stage): step 1/1.</text>
</comment>
<dbReference type="RefSeq" id="WP_106213000.1">
    <property type="nucleotide sequence ID" value="NZ_PVZF01000009.1"/>
</dbReference>
<dbReference type="InterPro" id="IPR004788">
    <property type="entry name" value="Ribose5P_isomerase_type_A"/>
</dbReference>
<comment type="function">
    <text evidence="3">Catalyzes the reversible conversion of ribose-5-phosphate to ribulose 5-phosphate.</text>
</comment>
<dbReference type="FunFam" id="3.40.50.1360:FF:000001">
    <property type="entry name" value="Ribose-5-phosphate isomerase A"/>
    <property type="match status" value="1"/>
</dbReference>
<dbReference type="InterPro" id="IPR020672">
    <property type="entry name" value="Ribose5P_isomerase_typA_subgr"/>
</dbReference>
<dbReference type="Proteomes" id="UP000238083">
    <property type="component" value="Unassembled WGS sequence"/>
</dbReference>
<dbReference type="PANTHER" id="PTHR11934:SF0">
    <property type="entry name" value="RIBOSE-5-PHOSPHATE ISOMERASE"/>
    <property type="match status" value="1"/>
</dbReference>
<dbReference type="OrthoDB" id="5870696at2"/>
<feature type="binding site" evidence="3">
    <location>
        <begin position="87"/>
        <end position="90"/>
    </location>
    <ligand>
        <name>substrate</name>
    </ligand>
</feature>
<dbReference type="SUPFAM" id="SSF75445">
    <property type="entry name" value="D-ribose-5-phosphate isomerase (RpiA), lid domain"/>
    <property type="match status" value="1"/>
</dbReference>
<dbReference type="Gene3D" id="3.30.70.260">
    <property type="match status" value="1"/>
</dbReference>
<dbReference type="UniPathway" id="UPA00115">
    <property type="reaction ID" value="UER00412"/>
</dbReference>
<evidence type="ECO:0000313" key="5">
    <source>
        <dbReference type="Proteomes" id="UP000238083"/>
    </source>
</evidence>
<dbReference type="Pfam" id="PF06026">
    <property type="entry name" value="Rib_5-P_isom_A"/>
    <property type="match status" value="1"/>
</dbReference>
<comment type="catalytic activity">
    <reaction evidence="1 3">
        <text>aldehydo-D-ribose 5-phosphate = D-ribulose 5-phosphate</text>
        <dbReference type="Rhea" id="RHEA:14657"/>
        <dbReference type="ChEBI" id="CHEBI:58121"/>
        <dbReference type="ChEBI" id="CHEBI:58273"/>
        <dbReference type="EC" id="5.3.1.6"/>
    </reaction>
</comment>
<feature type="binding site" evidence="3">
    <location>
        <begin position="32"/>
        <end position="35"/>
    </location>
    <ligand>
        <name>substrate</name>
    </ligand>
</feature>
<comment type="caution">
    <text evidence="4">The sequence shown here is derived from an EMBL/GenBank/DDBJ whole genome shotgun (WGS) entry which is preliminary data.</text>
</comment>
<dbReference type="SUPFAM" id="SSF100950">
    <property type="entry name" value="NagB/RpiA/CoA transferase-like"/>
    <property type="match status" value="1"/>
</dbReference>
<dbReference type="GO" id="GO:0006014">
    <property type="term" value="P:D-ribose metabolic process"/>
    <property type="evidence" value="ECO:0007669"/>
    <property type="project" value="TreeGrafter"/>
</dbReference>
<evidence type="ECO:0000256" key="2">
    <source>
        <dbReference type="ARBA" id="ARBA00023235"/>
    </source>
</evidence>
<sequence>MTTTSAQDLAKQAAARRAVELCRDGMTLGLGSGSTAHFFVRALAERVADGLDVVGVPTSTSTRDLALSVGVRLTDLETDPELDLTVDGADELDGNGDMIKGGGAALLREKIISRASRRTVIVTDESKIVTTLGRFPLPIEVLPFGWSSTTRLVARLLREHGYEVADLERRRRDGELVLTDSGNYLLDVELGAVRDAPALALALNQIPGVVENGLFVQMADAVVVGRSDGTADLRELRAGA</sequence>
<dbReference type="CDD" id="cd01398">
    <property type="entry name" value="RPI_A"/>
    <property type="match status" value="1"/>
</dbReference>
<evidence type="ECO:0000256" key="1">
    <source>
        <dbReference type="ARBA" id="ARBA00001713"/>
    </source>
</evidence>
<feature type="active site" description="Proton acceptor" evidence="3">
    <location>
        <position position="109"/>
    </location>
</feature>
<comment type="subunit">
    <text evidence="3">Homodimer.</text>
</comment>
<accession>A0A2T0R140</accession>
<gene>
    <name evidence="3" type="primary">rpiA</name>
    <name evidence="4" type="ORF">CLV37_109233</name>
</gene>
<dbReference type="GO" id="GO:0005829">
    <property type="term" value="C:cytosol"/>
    <property type="evidence" value="ECO:0007669"/>
    <property type="project" value="TreeGrafter"/>
</dbReference>
<dbReference type="EC" id="5.3.1.6" evidence="3"/>
<dbReference type="PANTHER" id="PTHR11934">
    <property type="entry name" value="RIBOSE-5-PHOSPHATE ISOMERASE"/>
    <property type="match status" value="1"/>
</dbReference>
<feature type="binding site" evidence="3">
    <location>
        <position position="127"/>
    </location>
    <ligand>
        <name>substrate</name>
    </ligand>
</feature>
<dbReference type="HAMAP" id="MF_00170">
    <property type="entry name" value="Rib_5P_isom_A"/>
    <property type="match status" value="1"/>
</dbReference>
<evidence type="ECO:0000313" key="4">
    <source>
        <dbReference type="EMBL" id="PRY13042.1"/>
    </source>
</evidence>
<proteinExistence type="inferred from homology"/>
<dbReference type="InterPro" id="IPR037171">
    <property type="entry name" value="NagB/RpiA_transferase-like"/>
</dbReference>
<organism evidence="4 5">
    <name type="scientific">Kineococcus rhizosphaerae</name>
    <dbReference type="NCBI Taxonomy" id="559628"/>
    <lineage>
        <taxon>Bacteria</taxon>
        <taxon>Bacillati</taxon>
        <taxon>Actinomycetota</taxon>
        <taxon>Actinomycetes</taxon>
        <taxon>Kineosporiales</taxon>
        <taxon>Kineosporiaceae</taxon>
        <taxon>Kineococcus</taxon>
    </lineage>
</organism>
<dbReference type="Gene3D" id="3.40.50.1360">
    <property type="match status" value="1"/>
</dbReference>
<dbReference type="AlphaFoldDB" id="A0A2T0R140"/>
<dbReference type="GO" id="GO:0009052">
    <property type="term" value="P:pentose-phosphate shunt, non-oxidative branch"/>
    <property type="evidence" value="ECO:0007669"/>
    <property type="project" value="UniProtKB-UniRule"/>
</dbReference>
<protein>
    <recommendedName>
        <fullName evidence="3">Ribose-5-phosphate isomerase A</fullName>
        <ecNumber evidence="3">5.3.1.6</ecNumber>
    </recommendedName>
    <alternativeName>
        <fullName evidence="3">Phosphoriboisomerase A</fullName>
        <shortName evidence="3">PRI</shortName>
    </alternativeName>
</protein>
<name>A0A2T0R140_9ACTN</name>
<dbReference type="GO" id="GO:0004751">
    <property type="term" value="F:ribose-5-phosphate isomerase activity"/>
    <property type="evidence" value="ECO:0007669"/>
    <property type="project" value="UniProtKB-UniRule"/>
</dbReference>
<evidence type="ECO:0000256" key="3">
    <source>
        <dbReference type="HAMAP-Rule" id="MF_00170"/>
    </source>
</evidence>
<dbReference type="NCBIfam" id="NF001924">
    <property type="entry name" value="PRK00702.1"/>
    <property type="match status" value="1"/>
</dbReference>
<dbReference type="NCBIfam" id="TIGR00021">
    <property type="entry name" value="rpiA"/>
    <property type="match status" value="1"/>
</dbReference>
<keyword evidence="2 3" id="KW-0413">Isomerase</keyword>
<reference evidence="4 5" key="1">
    <citation type="submission" date="2018-03" db="EMBL/GenBank/DDBJ databases">
        <title>Genomic Encyclopedia of Archaeal and Bacterial Type Strains, Phase II (KMG-II): from individual species to whole genera.</title>
        <authorList>
            <person name="Goeker M."/>
        </authorList>
    </citation>
    <scope>NUCLEOTIDE SEQUENCE [LARGE SCALE GENOMIC DNA]</scope>
    <source>
        <strain evidence="4 5">DSM 19711</strain>
    </source>
</reference>
<comment type="similarity">
    <text evidence="3">Belongs to the ribose 5-phosphate isomerase family.</text>
</comment>
<feature type="binding site" evidence="3">
    <location>
        <begin position="100"/>
        <end position="103"/>
    </location>
    <ligand>
        <name>substrate</name>
    </ligand>
</feature>